<gene>
    <name evidence="1" type="ORF">SZL87_15595</name>
</gene>
<evidence type="ECO:0000313" key="2">
    <source>
        <dbReference type="Proteomes" id="UP001387110"/>
    </source>
</evidence>
<organism evidence="1 2">
    <name type="scientific">Exiguobacterium indicum</name>
    <dbReference type="NCBI Taxonomy" id="296995"/>
    <lineage>
        <taxon>Bacteria</taxon>
        <taxon>Bacillati</taxon>
        <taxon>Bacillota</taxon>
        <taxon>Bacilli</taxon>
        <taxon>Bacillales</taxon>
        <taxon>Bacillales Family XII. Incertae Sedis</taxon>
        <taxon>Exiguobacterium</taxon>
    </lineage>
</organism>
<dbReference type="PROSITE" id="PS51257">
    <property type="entry name" value="PROKAR_LIPOPROTEIN"/>
    <property type="match status" value="1"/>
</dbReference>
<accession>A0ABU8ELM4</accession>
<evidence type="ECO:0008006" key="3">
    <source>
        <dbReference type="Google" id="ProtNLM"/>
    </source>
</evidence>
<evidence type="ECO:0000313" key="1">
    <source>
        <dbReference type="EMBL" id="MEI4463849.1"/>
    </source>
</evidence>
<dbReference type="RefSeq" id="WP_336449692.1">
    <property type="nucleotide sequence ID" value="NZ_JBAWKY010000006.1"/>
</dbReference>
<reference evidence="1 2" key="1">
    <citation type="submission" date="2023-12" db="EMBL/GenBank/DDBJ databases">
        <authorList>
            <person name="Easwaran N."/>
            <person name="Lazarus H.P.S."/>
        </authorList>
    </citation>
    <scope>NUCLEOTIDE SEQUENCE [LARGE SCALE GENOMIC DNA]</scope>
    <source>
        <strain evidence="1 2">VIT-2023</strain>
    </source>
</reference>
<dbReference type="EMBL" id="JBAWKY010000006">
    <property type="protein sequence ID" value="MEI4463849.1"/>
    <property type="molecule type" value="Genomic_DNA"/>
</dbReference>
<sequence length="68" mass="7819">MKKLIAIAIVTILVGCGSQQDTEEMIQWGEYNKSNVERLKENDIEVRVENDVMYIPKSERKKAVECCT</sequence>
<keyword evidence="2" id="KW-1185">Reference proteome</keyword>
<dbReference type="Proteomes" id="UP001387110">
    <property type="component" value="Unassembled WGS sequence"/>
</dbReference>
<protein>
    <recommendedName>
        <fullName evidence="3">Lipoprotein</fullName>
    </recommendedName>
</protein>
<name>A0ABU8ELM4_9BACL</name>
<comment type="caution">
    <text evidence="1">The sequence shown here is derived from an EMBL/GenBank/DDBJ whole genome shotgun (WGS) entry which is preliminary data.</text>
</comment>
<proteinExistence type="predicted"/>